<organism evidence="1 2">
    <name type="scientific">Pistacia integerrima</name>
    <dbReference type="NCBI Taxonomy" id="434235"/>
    <lineage>
        <taxon>Eukaryota</taxon>
        <taxon>Viridiplantae</taxon>
        <taxon>Streptophyta</taxon>
        <taxon>Embryophyta</taxon>
        <taxon>Tracheophyta</taxon>
        <taxon>Spermatophyta</taxon>
        <taxon>Magnoliopsida</taxon>
        <taxon>eudicotyledons</taxon>
        <taxon>Gunneridae</taxon>
        <taxon>Pentapetalae</taxon>
        <taxon>rosids</taxon>
        <taxon>malvids</taxon>
        <taxon>Sapindales</taxon>
        <taxon>Anacardiaceae</taxon>
        <taxon>Pistacia</taxon>
    </lineage>
</organism>
<evidence type="ECO:0000313" key="2">
    <source>
        <dbReference type="Proteomes" id="UP001163603"/>
    </source>
</evidence>
<proteinExistence type="predicted"/>
<keyword evidence="2" id="KW-1185">Reference proteome</keyword>
<sequence>MGVSVGFSSTHLPILPVFLLYFAALFCLDIIKLCFSDANISILCLDSEREGLLSFKTTLTDPSGRLSSWTGEECCKWSGIECSNRTGLTSLKYLNLGFVKLDSAGTDWLQALNKLSALVELRLHWCKLQVPLSLPFINFTSLSVLDLSENSFNSEIPEWLFNLTSLSKLYLRWNFFNGPIPGEFANLKLLEVLDLSDNLDLGGEIPSFFGNLSRLKSLDLSANNLNSEIQEFLGGFSNRPNNLVFLDLSSNSLEGELPESLGNLKNLKFLVLFGNSFWGSIPSSIGSLSSLKTLDLSYNRMNGTIPQSFGQLSELVHADLMENSWTGILSEAHMMKLGRLEYVRITTEPTRYLVFNVSYKWVPPFRLKFIHFDNCLVGPFFPVWLQVQSELASVSLRNAGISDTIPGDWFSKLSSQITYLILSNNQIQGKLPHHLEFPNLRALDLGSNHFEGPFPVWSTNASEISLQDNLFSGSLPENIGSLVPRLQRLYLSWNRLDGKVPSSMCELEDLQVLSLRSNKLYGELPNCWHKSRMLWGIDMSNNTLTGSIPSSFGSLASLSVLMLNNNNLDGEIPSSLQNCTGLTSIDLGGNRFSGNLPLRRPIAAAIGFCRGEINGSRGERHVIYVVFRPVLGNLRWGS</sequence>
<name>A0ACC0XH54_9ROSI</name>
<evidence type="ECO:0000313" key="1">
    <source>
        <dbReference type="EMBL" id="KAJ0016919.1"/>
    </source>
</evidence>
<dbReference type="EMBL" id="CM047747">
    <property type="protein sequence ID" value="KAJ0016919.1"/>
    <property type="molecule type" value="Genomic_DNA"/>
</dbReference>
<comment type="caution">
    <text evidence="1">The sequence shown here is derived from an EMBL/GenBank/DDBJ whole genome shotgun (WGS) entry which is preliminary data.</text>
</comment>
<protein>
    <submittedName>
        <fullName evidence="1">Uncharacterized protein</fullName>
    </submittedName>
</protein>
<accession>A0ACC0XH54</accession>
<gene>
    <name evidence="1" type="ORF">Pint_11792</name>
</gene>
<dbReference type="Proteomes" id="UP001163603">
    <property type="component" value="Chromosome 12"/>
</dbReference>
<reference evidence="2" key="1">
    <citation type="journal article" date="2023" name="G3 (Bethesda)">
        <title>Genome assembly and association tests identify interacting loci associated with vigor, precocity, and sex in interspecific pistachio rootstocks.</title>
        <authorList>
            <person name="Palmer W."/>
            <person name="Jacygrad E."/>
            <person name="Sagayaradj S."/>
            <person name="Cavanaugh K."/>
            <person name="Han R."/>
            <person name="Bertier L."/>
            <person name="Beede B."/>
            <person name="Kafkas S."/>
            <person name="Golino D."/>
            <person name="Preece J."/>
            <person name="Michelmore R."/>
        </authorList>
    </citation>
    <scope>NUCLEOTIDE SEQUENCE [LARGE SCALE GENOMIC DNA]</scope>
</reference>